<evidence type="ECO:0000313" key="3">
    <source>
        <dbReference type="Proteomes" id="UP001153620"/>
    </source>
</evidence>
<gene>
    <name evidence="2" type="ORF">CHIRRI_LOCUS14353</name>
</gene>
<feature type="transmembrane region" description="Helical" evidence="1">
    <location>
        <begin position="29"/>
        <end position="47"/>
    </location>
</feature>
<reference evidence="2" key="1">
    <citation type="submission" date="2022-01" db="EMBL/GenBank/DDBJ databases">
        <authorList>
            <person name="King R."/>
        </authorList>
    </citation>
    <scope>NUCLEOTIDE SEQUENCE</scope>
</reference>
<dbReference type="EMBL" id="OU895880">
    <property type="protein sequence ID" value="CAG9811545.1"/>
    <property type="molecule type" value="Genomic_DNA"/>
</dbReference>
<dbReference type="Proteomes" id="UP001153620">
    <property type="component" value="Chromosome 4"/>
</dbReference>
<organism evidence="2 3">
    <name type="scientific">Chironomus riparius</name>
    <dbReference type="NCBI Taxonomy" id="315576"/>
    <lineage>
        <taxon>Eukaryota</taxon>
        <taxon>Metazoa</taxon>
        <taxon>Ecdysozoa</taxon>
        <taxon>Arthropoda</taxon>
        <taxon>Hexapoda</taxon>
        <taxon>Insecta</taxon>
        <taxon>Pterygota</taxon>
        <taxon>Neoptera</taxon>
        <taxon>Endopterygota</taxon>
        <taxon>Diptera</taxon>
        <taxon>Nematocera</taxon>
        <taxon>Chironomoidea</taxon>
        <taxon>Chironomidae</taxon>
        <taxon>Chironominae</taxon>
        <taxon>Chironomus</taxon>
    </lineage>
</organism>
<feature type="transmembrane region" description="Helical" evidence="1">
    <location>
        <begin position="80"/>
        <end position="104"/>
    </location>
</feature>
<keyword evidence="3" id="KW-1185">Reference proteome</keyword>
<keyword evidence="1" id="KW-0472">Membrane</keyword>
<name>A0A9N9S8U8_9DIPT</name>
<sequence>MRCSICKGTNCQKGDDCKRRINRSNMCRYILIILGVLFMAAGIWTLFESINTGSSTVDTLNVDNSNETLSHPGIEDENRVISPLEICIAVVGSILLITGLVFLITGVSKKRKLFPQGDGEEMQSFDSKIDLDRQVSFDQSPESSSRVYKKARYSSECDEDARIVKRNVYLELEKSPNGSDLEDDPELIPLNNENSLVLFPAEYPKKICTDEILQVVHNLVHASGLNLRTKYMSLEDDYIKITHLVISTREYFQRTDPNSFIVKLQLEIGIEMKIKPIDYFAKKIRICCELEEQIEDADFLIKFERENNIKFSRCVIERNESGLDDSKIFLGITPLCLKQINDKDNLILINQRLKVINVLENPYPELFSDQQ</sequence>
<reference evidence="2" key="2">
    <citation type="submission" date="2022-10" db="EMBL/GenBank/DDBJ databases">
        <authorList>
            <consortium name="ENA_rothamsted_submissions"/>
            <consortium name="culmorum"/>
            <person name="King R."/>
        </authorList>
    </citation>
    <scope>NUCLEOTIDE SEQUENCE</scope>
</reference>
<evidence type="ECO:0000256" key="1">
    <source>
        <dbReference type="SAM" id="Phobius"/>
    </source>
</evidence>
<proteinExistence type="predicted"/>
<keyword evidence="1" id="KW-0812">Transmembrane</keyword>
<evidence type="ECO:0000313" key="2">
    <source>
        <dbReference type="EMBL" id="CAG9811545.1"/>
    </source>
</evidence>
<accession>A0A9N9S8U8</accession>
<protein>
    <submittedName>
        <fullName evidence="2">Uncharacterized protein</fullName>
    </submittedName>
</protein>
<dbReference type="AlphaFoldDB" id="A0A9N9S8U8"/>
<keyword evidence="1" id="KW-1133">Transmembrane helix</keyword>